<evidence type="ECO:0000313" key="7">
    <source>
        <dbReference type="Proteomes" id="UP001607125"/>
    </source>
</evidence>
<dbReference type="Proteomes" id="UP001607125">
    <property type="component" value="Unassembled WGS sequence"/>
</dbReference>
<evidence type="ECO:0000259" key="5">
    <source>
        <dbReference type="Pfam" id="PF13609"/>
    </source>
</evidence>
<dbReference type="PANTHER" id="PTHR34501:SF2">
    <property type="entry name" value="OUTER MEMBRANE PORIN F-RELATED"/>
    <property type="match status" value="1"/>
</dbReference>
<organism evidence="6 7">
    <name type="scientific">Vibrio barjaei</name>
    <dbReference type="NCBI Taxonomy" id="1676683"/>
    <lineage>
        <taxon>Bacteria</taxon>
        <taxon>Pseudomonadati</taxon>
        <taxon>Pseudomonadota</taxon>
        <taxon>Gammaproteobacteria</taxon>
        <taxon>Vibrionales</taxon>
        <taxon>Vibrionaceae</taxon>
        <taxon>Vibrio</taxon>
    </lineage>
</organism>
<dbReference type="InterPro" id="IPR033900">
    <property type="entry name" value="Gram_neg_porin_domain"/>
</dbReference>
<keyword evidence="2 4" id="KW-0732">Signal</keyword>
<keyword evidence="7" id="KW-1185">Reference proteome</keyword>
<feature type="signal peptide" evidence="4">
    <location>
        <begin position="1"/>
        <end position="21"/>
    </location>
</feature>
<feature type="chain" id="PRO_5047345755" evidence="4">
    <location>
        <begin position="22"/>
        <end position="354"/>
    </location>
</feature>
<gene>
    <name evidence="6" type="ORF">ACGRH2_23625</name>
</gene>
<reference evidence="6 7" key="1">
    <citation type="submission" date="2024-10" db="EMBL/GenBank/DDBJ databases">
        <authorList>
            <person name="Yibar A."/>
            <person name="Saticioglu I.B."/>
            <person name="Duman M."/>
            <person name="Ajmi N."/>
            <person name="Gurler F."/>
            <person name="Ay H."/>
            <person name="Onuk E."/>
            <person name="Guler S."/>
            <person name="Romalde J.L."/>
        </authorList>
    </citation>
    <scope>NUCLEOTIDE SEQUENCE [LARGE SCALE GENOMIC DNA]</scope>
    <source>
        <strain evidence="6 7">1-TCBS-B</strain>
    </source>
</reference>
<protein>
    <submittedName>
        <fullName evidence="6">Porin</fullName>
    </submittedName>
</protein>
<dbReference type="EMBL" id="JBIHSF010000011">
    <property type="protein sequence ID" value="MFH0263393.1"/>
    <property type="molecule type" value="Genomic_DNA"/>
</dbReference>
<dbReference type="Pfam" id="PF13609">
    <property type="entry name" value="Porin_4"/>
    <property type="match status" value="1"/>
</dbReference>
<comment type="subcellular location">
    <subcellularLocation>
        <location evidence="1">Cell outer membrane</location>
        <topology evidence="1">Multi-pass membrane protein</topology>
    </subcellularLocation>
</comment>
<evidence type="ECO:0000256" key="4">
    <source>
        <dbReference type="SAM" id="SignalP"/>
    </source>
</evidence>
<dbReference type="Gene3D" id="2.40.160.10">
    <property type="entry name" value="Porin"/>
    <property type="match status" value="1"/>
</dbReference>
<evidence type="ECO:0000256" key="3">
    <source>
        <dbReference type="ARBA" id="ARBA00023136"/>
    </source>
</evidence>
<evidence type="ECO:0000256" key="2">
    <source>
        <dbReference type="ARBA" id="ARBA00022729"/>
    </source>
</evidence>
<dbReference type="RefSeq" id="WP_394630193.1">
    <property type="nucleotide sequence ID" value="NZ_JBIHSF010000011.1"/>
</dbReference>
<comment type="caution">
    <text evidence="6">The sequence shown here is derived from an EMBL/GenBank/DDBJ whole genome shotgun (WGS) entry which is preliminary data.</text>
</comment>
<sequence>MKKTTICTLVSIVLASSYVNAAEVYSDETTSIKVDGRIEVRGNISDANKSEFGDNAFKDASRVRLNIEGMEKVSDSVSLLARYEFEMSEIAPGQYDTSGINTRHLYAGVQTGFGTVTYGHQNNASTMLTDWTDLAETFSGYVNEYSVASADRANGVLAYRLGLDSKFDFAASINIDSEHQNSSIGSVNTSTGDVAEYTGYSATGSYAITDSISLGLGYMSSTQVEDSNSYSDSGLIAAKYKANGINIAAMLMSGEIADNGDTYGLYGSSDFTAYDLYAGYTFGKNNINLTRSYFDVDNEAFRELNVDFIAVEYARYINNSSLYVSYKINQLGEDEGGILDNNENELQFGFRYMF</sequence>
<proteinExistence type="predicted"/>
<name>A0ABW7IPA2_9VIBR</name>
<dbReference type="SUPFAM" id="SSF56935">
    <property type="entry name" value="Porins"/>
    <property type="match status" value="1"/>
</dbReference>
<evidence type="ECO:0000256" key="1">
    <source>
        <dbReference type="ARBA" id="ARBA00004571"/>
    </source>
</evidence>
<dbReference type="InterPro" id="IPR050298">
    <property type="entry name" value="Gram-neg_bact_OMP"/>
</dbReference>
<evidence type="ECO:0000313" key="6">
    <source>
        <dbReference type="EMBL" id="MFH0263393.1"/>
    </source>
</evidence>
<dbReference type="InterPro" id="IPR023614">
    <property type="entry name" value="Porin_dom_sf"/>
</dbReference>
<keyword evidence="3" id="KW-0472">Membrane</keyword>
<feature type="domain" description="Porin" evidence="5">
    <location>
        <begin position="9"/>
        <end position="295"/>
    </location>
</feature>
<accession>A0ABW7IPA2</accession>
<dbReference type="PANTHER" id="PTHR34501">
    <property type="entry name" value="PROTEIN YDDL-RELATED"/>
    <property type="match status" value="1"/>
</dbReference>